<dbReference type="PROSITE" id="PS50846">
    <property type="entry name" value="HMA_2"/>
    <property type="match status" value="1"/>
</dbReference>
<sequence length="90" mass="9945">MKTTVEVQNLKCSGCESTIAKKLHTLDGIREISVNTNNCTVSFNYDTNDGIETVQKELTKLGYPLVNDSNNLGRKAKSYVSCAIGRMRKS</sequence>
<dbReference type="OrthoDB" id="677920at2"/>
<dbReference type="CDD" id="cd00371">
    <property type="entry name" value="HMA"/>
    <property type="match status" value="1"/>
</dbReference>
<gene>
    <name evidence="2" type="ORF">SAMN04487910_1619</name>
</gene>
<keyword evidence="3" id="KW-1185">Reference proteome</keyword>
<evidence type="ECO:0000259" key="1">
    <source>
        <dbReference type="PROSITE" id="PS50846"/>
    </source>
</evidence>
<protein>
    <submittedName>
        <fullName evidence="2">Copper chaperone CopZ</fullName>
    </submittedName>
</protein>
<evidence type="ECO:0000313" key="3">
    <source>
        <dbReference type="Proteomes" id="UP000198521"/>
    </source>
</evidence>
<dbReference type="Gene3D" id="3.30.70.100">
    <property type="match status" value="1"/>
</dbReference>
<dbReference type="SUPFAM" id="SSF55008">
    <property type="entry name" value="HMA, heavy metal-associated domain"/>
    <property type="match status" value="1"/>
</dbReference>
<evidence type="ECO:0000313" key="2">
    <source>
        <dbReference type="EMBL" id="SEL06961.1"/>
    </source>
</evidence>
<dbReference type="Proteomes" id="UP000198521">
    <property type="component" value="Unassembled WGS sequence"/>
</dbReference>
<name>A0A1H7M764_AQUAM</name>
<dbReference type="GO" id="GO:0046872">
    <property type="term" value="F:metal ion binding"/>
    <property type="evidence" value="ECO:0007669"/>
    <property type="project" value="InterPro"/>
</dbReference>
<dbReference type="STRING" id="1038014.SAMN04487910_1619"/>
<dbReference type="EMBL" id="FOAB01000003">
    <property type="protein sequence ID" value="SEL06961.1"/>
    <property type="molecule type" value="Genomic_DNA"/>
</dbReference>
<dbReference type="AlphaFoldDB" id="A0A1H7M764"/>
<organism evidence="2 3">
    <name type="scientific">Aquimarina amphilecti</name>
    <dbReference type="NCBI Taxonomy" id="1038014"/>
    <lineage>
        <taxon>Bacteria</taxon>
        <taxon>Pseudomonadati</taxon>
        <taxon>Bacteroidota</taxon>
        <taxon>Flavobacteriia</taxon>
        <taxon>Flavobacteriales</taxon>
        <taxon>Flavobacteriaceae</taxon>
        <taxon>Aquimarina</taxon>
    </lineage>
</organism>
<dbReference type="InterPro" id="IPR006121">
    <property type="entry name" value="HMA_dom"/>
</dbReference>
<dbReference type="RefSeq" id="WP_091407353.1">
    <property type="nucleotide sequence ID" value="NZ_FOAB01000003.1"/>
</dbReference>
<feature type="domain" description="HMA" evidence="1">
    <location>
        <begin position="1"/>
        <end position="66"/>
    </location>
</feature>
<dbReference type="Pfam" id="PF00403">
    <property type="entry name" value="HMA"/>
    <property type="match status" value="1"/>
</dbReference>
<proteinExistence type="predicted"/>
<reference evidence="2 3" key="1">
    <citation type="submission" date="2016-10" db="EMBL/GenBank/DDBJ databases">
        <authorList>
            <person name="de Groot N.N."/>
        </authorList>
    </citation>
    <scope>NUCLEOTIDE SEQUENCE [LARGE SCALE GENOMIC DNA]</scope>
    <source>
        <strain evidence="2 3">DSM 25232</strain>
    </source>
</reference>
<dbReference type="InterPro" id="IPR036163">
    <property type="entry name" value="HMA_dom_sf"/>
</dbReference>
<accession>A0A1H7M764</accession>